<keyword evidence="9 12" id="KW-0539">Nucleus</keyword>
<keyword evidence="6 12" id="KW-0347">Helicase</keyword>
<protein>
    <recommendedName>
        <fullName evidence="12">DNA replication licensing factor MCM5</fullName>
        <ecNumber evidence="12">3.6.4.12</ecNumber>
    </recommendedName>
</protein>
<dbReference type="GO" id="GO:0017116">
    <property type="term" value="F:single-stranded DNA helicase activity"/>
    <property type="evidence" value="ECO:0007669"/>
    <property type="project" value="TreeGrafter"/>
</dbReference>
<dbReference type="STRING" id="1432141.A0A015IVQ7"/>
<dbReference type="GO" id="GO:0006270">
    <property type="term" value="P:DNA replication initiation"/>
    <property type="evidence" value="ECO:0007669"/>
    <property type="project" value="UniProtKB-UniRule"/>
</dbReference>
<evidence type="ECO:0000256" key="1">
    <source>
        <dbReference type="ARBA" id="ARBA00004123"/>
    </source>
</evidence>
<dbReference type="GO" id="GO:0005656">
    <property type="term" value="C:nuclear pre-replicative complex"/>
    <property type="evidence" value="ECO:0007669"/>
    <property type="project" value="UniProtKB-ARBA"/>
</dbReference>
<dbReference type="HOGENOM" id="CLU_000995_7_2_1"/>
<feature type="domain" description="MCM C-terminal AAA(+) ATPase" evidence="13">
    <location>
        <begin position="321"/>
        <end position="527"/>
    </location>
</feature>
<comment type="subunit">
    <text evidence="12">Component of the MCM2-7 complex.</text>
</comment>
<dbReference type="AlphaFoldDB" id="A0A015IVQ7"/>
<dbReference type="GO" id="GO:0043596">
    <property type="term" value="C:nuclear replication fork"/>
    <property type="evidence" value="ECO:0007669"/>
    <property type="project" value="UniProtKB-ARBA"/>
</dbReference>
<dbReference type="OrthoDB" id="10036721at2759"/>
<evidence type="ECO:0000256" key="4">
    <source>
        <dbReference type="ARBA" id="ARBA00022741"/>
    </source>
</evidence>
<dbReference type="InterPro" id="IPR027417">
    <property type="entry name" value="P-loop_NTPase"/>
</dbReference>
<dbReference type="GO" id="GO:0016887">
    <property type="term" value="F:ATP hydrolysis activity"/>
    <property type="evidence" value="ECO:0007669"/>
    <property type="project" value="RHEA"/>
</dbReference>
<evidence type="ECO:0000256" key="8">
    <source>
        <dbReference type="ARBA" id="ARBA00023125"/>
    </source>
</evidence>
<evidence type="ECO:0000256" key="12">
    <source>
        <dbReference type="RuleBase" id="RU368063"/>
    </source>
</evidence>
<dbReference type="Pfam" id="PF14551">
    <property type="entry name" value="MCM_N"/>
    <property type="match status" value="1"/>
</dbReference>
<dbReference type="GO" id="GO:0043138">
    <property type="term" value="F:3'-5' DNA helicase activity"/>
    <property type="evidence" value="ECO:0007669"/>
    <property type="project" value="TreeGrafter"/>
</dbReference>
<comment type="function">
    <text evidence="12">Acts as component of the MCM2-7 complex (MCM complex) which is the replicative helicase essential for 'once per cell cycle' DNA replication initiation and elongation in eukaryotic cells. The active ATPase sites in the MCM2-7 ring are formed through the interaction surfaces of two neighboring subunits such that a critical structure of a conserved arginine finger motif is provided in trans relative to the ATP-binding site of the Walker A box of the adjacent subunit. The six ATPase active sites, however, are likely to contribute differentially to the complex helicase activity.</text>
</comment>
<dbReference type="EMBL" id="JEMT01026900">
    <property type="protein sequence ID" value="EXX58370.1"/>
    <property type="molecule type" value="Genomic_DNA"/>
</dbReference>
<dbReference type="SMART" id="SM00382">
    <property type="entry name" value="AAA"/>
    <property type="match status" value="1"/>
</dbReference>
<keyword evidence="10 12" id="KW-0131">Cell cycle</keyword>
<comment type="similarity">
    <text evidence="2 11">Belongs to the MCM family.</text>
</comment>
<dbReference type="InterPro" id="IPR001208">
    <property type="entry name" value="MCM_dom"/>
</dbReference>
<name>A0A015IVQ7_RHIIW</name>
<dbReference type="GO" id="GO:0005524">
    <property type="term" value="F:ATP binding"/>
    <property type="evidence" value="ECO:0007669"/>
    <property type="project" value="UniProtKB-UniRule"/>
</dbReference>
<dbReference type="InterPro" id="IPR033762">
    <property type="entry name" value="MCM_OB"/>
</dbReference>
<dbReference type="Gene3D" id="3.30.1640.10">
    <property type="entry name" value="mini-chromosome maintenance (MCM) complex, chain A, domain 1"/>
    <property type="match status" value="1"/>
</dbReference>
<accession>A0A015IVQ7</accession>
<evidence type="ECO:0000256" key="10">
    <source>
        <dbReference type="ARBA" id="ARBA00023306"/>
    </source>
</evidence>
<dbReference type="Gene3D" id="2.20.28.10">
    <property type="match status" value="1"/>
</dbReference>
<proteinExistence type="inferred from homology"/>
<dbReference type="Pfam" id="PF00493">
    <property type="entry name" value="MCM"/>
    <property type="match status" value="1"/>
</dbReference>
<dbReference type="InterPro" id="IPR054125">
    <property type="entry name" value="MCM5_C"/>
</dbReference>
<dbReference type="InterPro" id="IPR008048">
    <property type="entry name" value="MCM5"/>
</dbReference>
<evidence type="ECO:0000256" key="7">
    <source>
        <dbReference type="ARBA" id="ARBA00022840"/>
    </source>
</evidence>
<comment type="subcellular location">
    <subcellularLocation>
        <location evidence="1 12">Nucleus</location>
    </subcellularLocation>
</comment>
<dbReference type="Proteomes" id="UP000022910">
    <property type="component" value="Unassembled WGS sequence"/>
</dbReference>
<dbReference type="GO" id="GO:0003688">
    <property type="term" value="F:DNA replication origin binding"/>
    <property type="evidence" value="ECO:0007669"/>
    <property type="project" value="UniProtKB-UniRule"/>
</dbReference>
<dbReference type="SUPFAM" id="SSF52540">
    <property type="entry name" value="P-loop containing nucleoside triphosphate hydrolases"/>
    <property type="match status" value="1"/>
</dbReference>
<dbReference type="Gene3D" id="3.40.50.300">
    <property type="entry name" value="P-loop containing nucleotide triphosphate hydrolases"/>
    <property type="match status" value="1"/>
</dbReference>
<dbReference type="EC" id="3.6.4.12" evidence="12"/>
<dbReference type="Pfam" id="PF21933">
    <property type="entry name" value="MCM5_C"/>
    <property type="match status" value="1"/>
</dbReference>
<keyword evidence="4 11" id="KW-0547">Nucleotide-binding</keyword>
<evidence type="ECO:0000313" key="14">
    <source>
        <dbReference type="EMBL" id="EXX58370.1"/>
    </source>
</evidence>
<dbReference type="GO" id="GO:0006279">
    <property type="term" value="P:premeiotic DNA replication"/>
    <property type="evidence" value="ECO:0007669"/>
    <property type="project" value="UniProtKB-ARBA"/>
</dbReference>
<dbReference type="FunFam" id="3.40.50.300:FF:000241">
    <property type="entry name" value="DNA helicase"/>
    <property type="match status" value="1"/>
</dbReference>
<keyword evidence="3 12" id="KW-0235">DNA replication</keyword>
<dbReference type="Pfam" id="PF17207">
    <property type="entry name" value="MCM_OB"/>
    <property type="match status" value="1"/>
</dbReference>
<organism evidence="14 15">
    <name type="scientific">Rhizophagus irregularis (strain DAOM 197198w)</name>
    <name type="common">Glomus intraradices</name>
    <dbReference type="NCBI Taxonomy" id="1432141"/>
    <lineage>
        <taxon>Eukaryota</taxon>
        <taxon>Fungi</taxon>
        <taxon>Fungi incertae sedis</taxon>
        <taxon>Mucoromycota</taxon>
        <taxon>Glomeromycotina</taxon>
        <taxon>Glomeromycetes</taxon>
        <taxon>Glomerales</taxon>
        <taxon>Glomeraceae</taxon>
        <taxon>Rhizophagus</taxon>
    </lineage>
</organism>
<dbReference type="PANTHER" id="PTHR11630">
    <property type="entry name" value="DNA REPLICATION LICENSING FACTOR MCM FAMILY MEMBER"/>
    <property type="match status" value="1"/>
</dbReference>
<dbReference type="PROSITE" id="PS50051">
    <property type="entry name" value="MCM_2"/>
    <property type="match status" value="1"/>
</dbReference>
<dbReference type="GO" id="GO:0003697">
    <property type="term" value="F:single-stranded DNA binding"/>
    <property type="evidence" value="ECO:0007669"/>
    <property type="project" value="TreeGrafter"/>
</dbReference>
<dbReference type="PRINTS" id="PR01661">
    <property type="entry name" value="MCMPROTEIN5"/>
</dbReference>
<comment type="catalytic activity">
    <reaction evidence="12">
        <text>ATP + H2O = ADP + phosphate + H(+)</text>
        <dbReference type="Rhea" id="RHEA:13065"/>
        <dbReference type="ChEBI" id="CHEBI:15377"/>
        <dbReference type="ChEBI" id="CHEBI:15378"/>
        <dbReference type="ChEBI" id="CHEBI:30616"/>
        <dbReference type="ChEBI" id="CHEBI:43474"/>
        <dbReference type="ChEBI" id="CHEBI:456216"/>
        <dbReference type="EC" id="3.6.4.12"/>
    </reaction>
</comment>
<dbReference type="OMA" id="ITYCKTR"/>
<keyword evidence="5 12" id="KW-0378">Hydrolase</keyword>
<keyword evidence="7 11" id="KW-0067">ATP-binding</keyword>
<evidence type="ECO:0000313" key="15">
    <source>
        <dbReference type="Proteomes" id="UP000022910"/>
    </source>
</evidence>
<evidence type="ECO:0000259" key="13">
    <source>
        <dbReference type="PROSITE" id="PS50051"/>
    </source>
</evidence>
<reference evidence="14 15" key="1">
    <citation type="submission" date="2014-02" db="EMBL/GenBank/DDBJ databases">
        <title>Single nucleus genome sequencing reveals high similarity among nuclei of an endomycorrhizal fungus.</title>
        <authorList>
            <person name="Lin K."/>
            <person name="Geurts R."/>
            <person name="Zhang Z."/>
            <person name="Limpens E."/>
            <person name="Saunders D.G."/>
            <person name="Mu D."/>
            <person name="Pang E."/>
            <person name="Cao H."/>
            <person name="Cha H."/>
            <person name="Lin T."/>
            <person name="Zhou Q."/>
            <person name="Shang Y."/>
            <person name="Li Y."/>
            <person name="Ivanov S."/>
            <person name="Sharma T."/>
            <person name="Velzen R.V."/>
            <person name="Ruijter N.D."/>
            <person name="Aanen D.K."/>
            <person name="Win J."/>
            <person name="Kamoun S."/>
            <person name="Bisseling T."/>
            <person name="Huang S."/>
        </authorList>
    </citation>
    <scope>NUCLEOTIDE SEQUENCE [LARGE SCALE GENOMIC DNA]</scope>
    <source>
        <strain evidence="15">DAOM197198w</strain>
    </source>
</reference>
<evidence type="ECO:0000256" key="2">
    <source>
        <dbReference type="ARBA" id="ARBA00008010"/>
    </source>
</evidence>
<dbReference type="CDD" id="cd17756">
    <property type="entry name" value="MCM5"/>
    <property type="match status" value="1"/>
</dbReference>
<dbReference type="InterPro" id="IPR041562">
    <property type="entry name" value="MCM_lid"/>
</dbReference>
<gene>
    <name evidence="14" type="ORF">RirG_198680</name>
</gene>
<dbReference type="SMART" id="SM00350">
    <property type="entry name" value="MCM"/>
    <property type="match status" value="1"/>
</dbReference>
<evidence type="ECO:0000256" key="9">
    <source>
        <dbReference type="ARBA" id="ARBA00023242"/>
    </source>
</evidence>
<keyword evidence="8 11" id="KW-0238">DNA-binding</keyword>
<dbReference type="PRINTS" id="PR01657">
    <property type="entry name" value="MCMFAMILY"/>
</dbReference>
<keyword evidence="15" id="KW-1185">Reference proteome</keyword>
<dbReference type="Pfam" id="PF17855">
    <property type="entry name" value="MCM_lid"/>
    <property type="match status" value="1"/>
</dbReference>
<dbReference type="SUPFAM" id="SSF50249">
    <property type="entry name" value="Nucleic acid-binding proteins"/>
    <property type="match status" value="1"/>
</dbReference>
<dbReference type="Gene3D" id="2.40.50.140">
    <property type="entry name" value="Nucleic acid-binding proteins"/>
    <property type="match status" value="1"/>
</dbReference>
<comment type="caution">
    <text evidence="14">The sequence shown here is derived from an EMBL/GenBank/DDBJ whole genome shotgun (WGS) entry which is preliminary data.</text>
</comment>
<dbReference type="GO" id="GO:0031261">
    <property type="term" value="C:DNA replication preinitiation complex"/>
    <property type="evidence" value="ECO:0007669"/>
    <property type="project" value="UniProtKB-ARBA"/>
</dbReference>
<sequence length="722" mass="81273">MTAPVGWDKGQTYHAGLHPTRIEKDSRTSLELKFLNFLDQYRVEELFVYREKIKRNFEARNYYVDVHIEHLDLYDRQFSDRLKETPADLLPLFESAVQKFARKLLQDVEAEIPSFQVVLRAPQKANILMRELNANHISKLIRITGIVISATNLTSKATHVQIMCKTCRHFKMLPVASGFTGVQLPRTCDSDPSGVGPKDCGLDPFVIIHDRCTYVDQQVLKIQESPDFLPVGDLPRHITVYLDRYLTDKAVPGRRVNIVGIYDVFNNNNSNKKKNQGIGTRIPYIRALGLEFDMVQDGQGTATFTHTEEEEIIAMSRRPNFYKTFMSSIAPSIYGNHDIKDAITCLLFGGSKKILADGMKLRGDINILLLGDPGTAKSQFLKFVQQVAPVAVYTSGKGSSAAGLTAAVVRDGPSREFRLEGGAMVLADGGVICIDEFDKMREEDRVAIHEAMEQQTISIAKAGITTILNSRTSILAAANPIKGRYDDTKAPNENIDFKATILSRFDMIFIVKDGHDEMRDKDIARHVMMVHMNRAAPESSAGEIDIAKMKKYISYARTRCAPRISPEASEKLSNYFVKIRAEASRADQNKHGHSSIPITIRQLEAIVRISESIAKVTLSPRVAGQHVDHAIRLFKNSTMSALSSTDIPGMHHSEARRQIEIVEEEIKRRIAIGSRASTQRIIKEFERQFKPEVVQRAIDILARREVLQYRNQRKVILRIGAN</sequence>
<evidence type="ECO:0000256" key="5">
    <source>
        <dbReference type="ARBA" id="ARBA00022801"/>
    </source>
</evidence>
<dbReference type="PANTHER" id="PTHR11630:SF42">
    <property type="entry name" value="DNA REPLICATION LICENSING FACTOR MCM5"/>
    <property type="match status" value="1"/>
</dbReference>
<evidence type="ECO:0000256" key="11">
    <source>
        <dbReference type="RuleBase" id="RU004070"/>
    </source>
</evidence>
<dbReference type="GO" id="GO:0042555">
    <property type="term" value="C:MCM complex"/>
    <property type="evidence" value="ECO:0007669"/>
    <property type="project" value="UniProtKB-UniRule"/>
</dbReference>
<dbReference type="InterPro" id="IPR027925">
    <property type="entry name" value="MCM_N"/>
</dbReference>
<evidence type="ECO:0000256" key="6">
    <source>
        <dbReference type="ARBA" id="ARBA00022806"/>
    </source>
</evidence>
<dbReference type="InterPro" id="IPR012340">
    <property type="entry name" value="NA-bd_OB-fold"/>
</dbReference>
<dbReference type="GO" id="GO:0000727">
    <property type="term" value="P:double-strand break repair via break-induced replication"/>
    <property type="evidence" value="ECO:0007669"/>
    <property type="project" value="TreeGrafter"/>
</dbReference>
<dbReference type="InterPro" id="IPR003593">
    <property type="entry name" value="AAA+_ATPase"/>
</dbReference>
<dbReference type="InterPro" id="IPR031327">
    <property type="entry name" value="MCM"/>
</dbReference>
<evidence type="ECO:0000256" key="3">
    <source>
        <dbReference type="ARBA" id="ARBA00022705"/>
    </source>
</evidence>